<keyword evidence="2 5" id="KW-0575">Peroxidase</keyword>
<evidence type="ECO:0000256" key="2">
    <source>
        <dbReference type="ARBA" id="ARBA00022559"/>
    </source>
</evidence>
<dbReference type="Pfam" id="PF00255">
    <property type="entry name" value="GSHPx"/>
    <property type="match status" value="1"/>
</dbReference>
<dbReference type="PROSITE" id="PS51355">
    <property type="entry name" value="GLUTATHIONE_PEROXID_3"/>
    <property type="match status" value="1"/>
</dbReference>
<evidence type="ECO:0000256" key="5">
    <source>
        <dbReference type="RuleBase" id="RU000499"/>
    </source>
</evidence>
<dbReference type="InterPro" id="IPR000889">
    <property type="entry name" value="Glutathione_peroxidase"/>
</dbReference>
<dbReference type="PRINTS" id="PR01011">
    <property type="entry name" value="GLUTPROXDASE"/>
</dbReference>
<dbReference type="FunFam" id="3.40.30.10:FF:000025">
    <property type="entry name" value="Glutathione peroxidase"/>
    <property type="match status" value="1"/>
</dbReference>
<feature type="active site" evidence="4">
    <location>
        <position position="36"/>
    </location>
</feature>
<dbReference type="GO" id="GO:0004601">
    <property type="term" value="F:peroxidase activity"/>
    <property type="evidence" value="ECO:0007669"/>
    <property type="project" value="UniProtKB-KW"/>
</dbReference>
<name>A0A9P1II69_9PELO</name>
<keyword evidence="8" id="KW-1185">Reference proteome</keyword>
<evidence type="ECO:0000313" key="8">
    <source>
        <dbReference type="Proteomes" id="UP001152747"/>
    </source>
</evidence>
<comment type="caution">
    <text evidence="7">The sequence shown here is derived from an EMBL/GenBank/DDBJ whole genome shotgun (WGS) entry which is preliminary data.</text>
</comment>
<feature type="domain" description="Thioredoxin" evidence="6">
    <location>
        <begin position="1"/>
        <end position="165"/>
    </location>
</feature>
<evidence type="ECO:0000256" key="4">
    <source>
        <dbReference type="PIRSR" id="PIRSR000303-1"/>
    </source>
</evidence>
<accession>A0A9P1II69</accession>
<dbReference type="CDD" id="cd00340">
    <property type="entry name" value="GSH_Peroxidase"/>
    <property type="match status" value="1"/>
</dbReference>
<organism evidence="7 8">
    <name type="scientific">Caenorhabditis angaria</name>
    <dbReference type="NCBI Taxonomy" id="860376"/>
    <lineage>
        <taxon>Eukaryota</taxon>
        <taxon>Metazoa</taxon>
        <taxon>Ecdysozoa</taxon>
        <taxon>Nematoda</taxon>
        <taxon>Chromadorea</taxon>
        <taxon>Rhabditida</taxon>
        <taxon>Rhabditina</taxon>
        <taxon>Rhabditomorpha</taxon>
        <taxon>Rhabditoidea</taxon>
        <taxon>Rhabditidae</taxon>
        <taxon>Peloderinae</taxon>
        <taxon>Caenorhabditis</taxon>
    </lineage>
</organism>
<comment type="similarity">
    <text evidence="1 5">Belongs to the glutathione peroxidase family.</text>
</comment>
<protein>
    <recommendedName>
        <fullName evidence="5">Glutathione peroxidase</fullName>
    </recommendedName>
</protein>
<dbReference type="GO" id="GO:0006979">
    <property type="term" value="P:response to oxidative stress"/>
    <property type="evidence" value="ECO:0007669"/>
    <property type="project" value="InterPro"/>
</dbReference>
<dbReference type="PANTHER" id="PTHR11592:SF134">
    <property type="entry name" value="PHOSPHOLIPID HYDROPEROXIDE GLUTATHIONE PEROXIDASE"/>
    <property type="match status" value="1"/>
</dbReference>
<reference evidence="7" key="1">
    <citation type="submission" date="2022-11" db="EMBL/GenBank/DDBJ databases">
        <authorList>
            <person name="Kikuchi T."/>
        </authorList>
    </citation>
    <scope>NUCLEOTIDE SEQUENCE</scope>
    <source>
        <strain evidence="7">PS1010</strain>
    </source>
</reference>
<proteinExistence type="inferred from homology"/>
<dbReference type="PIRSF" id="PIRSF000303">
    <property type="entry name" value="Glutathion_perox"/>
    <property type="match status" value="1"/>
</dbReference>
<dbReference type="Gene3D" id="3.40.30.10">
    <property type="entry name" value="Glutaredoxin"/>
    <property type="match status" value="1"/>
</dbReference>
<dbReference type="SUPFAM" id="SSF52833">
    <property type="entry name" value="Thioredoxin-like"/>
    <property type="match status" value="1"/>
</dbReference>
<keyword evidence="3 5" id="KW-0560">Oxidoreductase</keyword>
<dbReference type="PROSITE" id="PS51352">
    <property type="entry name" value="THIOREDOXIN_2"/>
    <property type="match status" value="1"/>
</dbReference>
<dbReference type="OrthoDB" id="446890at2759"/>
<dbReference type="InterPro" id="IPR013766">
    <property type="entry name" value="Thioredoxin_domain"/>
</dbReference>
<sequence length="167" mass="19073">MSTIYDFSVKNAAGEMVSMDKYRGLVVIIVNVASYCGFTNSNYRELKELSGKYYKKGLRVAAFPCNQFGYQEPSCEVDISNFINEKFEFEPDLYEKIEVNKPIFGGGNVSPLWEFLKKEQPGTLTNAIKWNFTKFLVDRKGRVVARFAPTTNPSSFEEEIKELLGEE</sequence>
<evidence type="ECO:0000256" key="1">
    <source>
        <dbReference type="ARBA" id="ARBA00006926"/>
    </source>
</evidence>
<dbReference type="Proteomes" id="UP001152747">
    <property type="component" value="Unassembled WGS sequence"/>
</dbReference>
<dbReference type="InterPro" id="IPR036249">
    <property type="entry name" value="Thioredoxin-like_sf"/>
</dbReference>
<gene>
    <name evidence="7" type="ORF">CAMP_LOCUS7687</name>
</gene>
<evidence type="ECO:0000256" key="3">
    <source>
        <dbReference type="ARBA" id="ARBA00023002"/>
    </source>
</evidence>
<dbReference type="PANTHER" id="PTHR11592">
    <property type="entry name" value="GLUTATHIONE PEROXIDASE"/>
    <property type="match status" value="1"/>
</dbReference>
<evidence type="ECO:0000313" key="7">
    <source>
        <dbReference type="EMBL" id="CAI5445050.1"/>
    </source>
</evidence>
<dbReference type="AlphaFoldDB" id="A0A9P1II69"/>
<dbReference type="EMBL" id="CANHGI010000003">
    <property type="protein sequence ID" value="CAI5445050.1"/>
    <property type="molecule type" value="Genomic_DNA"/>
</dbReference>
<evidence type="ECO:0000259" key="6">
    <source>
        <dbReference type="PROSITE" id="PS51352"/>
    </source>
</evidence>